<dbReference type="Proteomes" id="UP000076715">
    <property type="component" value="Unassembled WGS sequence"/>
</dbReference>
<evidence type="ECO:0000313" key="1">
    <source>
        <dbReference type="EMBL" id="KZS39817.1"/>
    </source>
</evidence>
<sequence length="594" mass="66043">MNALIRITTIVVVICTFLSCDDDFNSVGSEVIGGINFEDRQYIARPVAYSKKFDRVQTGNLTYTQNTQPINHARLLGVYNDPVYGQTTYGILSQLIPSQFNPQFGNNPVLDSVVVSIPYISTRTETRQVDVTLTQPDGTTVDVTENETVYTLDSIYQSNPFKLSIYQSNYFLRDFDPATNDRQIYYSNDIESFGAAVEGTLLYSNDNFVPSASEVITTVPDDGGSDDNTAPDRTRIPPQLRVAFKDDPTVAGNPGKVVLDSFKAQFLDKEDGIELSNQDNFNNFFRGIYLKAEAVSDSGNLLYLNSQGITFTLHYTNDGANDSDGNPTRDEEVLTLTFGGTIVNDIRTDFEPTIAEELKSENQDKVNGEEKLYLKGGDGSYAVLDLFNKYVETDADGDFVLDQDGGPVFIDNPTDAQKVKTELDFLRSRDWLINDASFKFYIDQDALNINDPELEPERIYIFNLETGAIIADYTLDVTFRLVDFNTPLNSIPNHLGRITRDSDDAGDFYRIRITQHIINLLNDNDLDNIKFGVCISQNVNAVTSVVGDTATNIDEIIPTSSIVSHEGTILFGNGAGVPEAKSLKLDIFYTESKN</sequence>
<dbReference type="AlphaFoldDB" id="A0A162ZI23"/>
<dbReference type="Pfam" id="PF14092">
    <property type="entry name" value="DUF4270"/>
    <property type="match status" value="1"/>
</dbReference>
<accession>A0A162ZI23</accession>
<protein>
    <recommendedName>
        <fullName evidence="3">DUF4270 domain-containing protein</fullName>
    </recommendedName>
</protein>
<evidence type="ECO:0008006" key="3">
    <source>
        <dbReference type="Google" id="ProtNLM"/>
    </source>
</evidence>
<evidence type="ECO:0000313" key="2">
    <source>
        <dbReference type="Proteomes" id="UP000076715"/>
    </source>
</evidence>
<dbReference type="EMBL" id="LQRT01000024">
    <property type="protein sequence ID" value="KZS39817.1"/>
    <property type="molecule type" value="Genomic_DNA"/>
</dbReference>
<dbReference type="InterPro" id="IPR025366">
    <property type="entry name" value="DUF4270"/>
</dbReference>
<proteinExistence type="predicted"/>
<gene>
    <name evidence="1" type="ORF">AWE51_09210</name>
</gene>
<name>A0A162ZI23_9FLAO</name>
<dbReference type="PROSITE" id="PS51257">
    <property type="entry name" value="PROKAR_LIPOPROTEIN"/>
    <property type="match status" value="1"/>
</dbReference>
<keyword evidence="2" id="KW-1185">Reference proteome</keyword>
<reference evidence="1 2" key="1">
    <citation type="submission" date="2016-01" db="EMBL/GenBank/DDBJ databases">
        <title>The draft genome sequence of Aquimarina sp. RZW4-3-2.</title>
        <authorList>
            <person name="Wang Y."/>
        </authorList>
    </citation>
    <scope>NUCLEOTIDE SEQUENCE [LARGE SCALE GENOMIC DNA]</scope>
    <source>
        <strain evidence="1 2">RZW4-3-2</strain>
    </source>
</reference>
<comment type="caution">
    <text evidence="1">The sequence shown here is derived from an EMBL/GenBank/DDBJ whole genome shotgun (WGS) entry which is preliminary data.</text>
</comment>
<dbReference type="STRING" id="1642818.AWE51_09210"/>
<organism evidence="1 2">
    <name type="scientific">Aquimarina aggregata</name>
    <dbReference type="NCBI Taxonomy" id="1642818"/>
    <lineage>
        <taxon>Bacteria</taxon>
        <taxon>Pseudomonadati</taxon>
        <taxon>Bacteroidota</taxon>
        <taxon>Flavobacteriia</taxon>
        <taxon>Flavobacteriales</taxon>
        <taxon>Flavobacteriaceae</taxon>
        <taxon>Aquimarina</taxon>
    </lineage>
</organism>